<comment type="caution">
    <text evidence="2">The sequence shown here is derived from an EMBL/GenBank/DDBJ whole genome shotgun (WGS) entry which is preliminary data.</text>
</comment>
<feature type="region of interest" description="Disordered" evidence="1">
    <location>
        <begin position="1"/>
        <end position="23"/>
    </location>
</feature>
<feature type="compositionally biased region" description="Basic and acidic residues" evidence="1">
    <location>
        <begin position="923"/>
        <end position="938"/>
    </location>
</feature>
<accession>A0ABR4MZK9</accession>
<dbReference type="InterPro" id="IPR036770">
    <property type="entry name" value="Ankyrin_rpt-contain_sf"/>
</dbReference>
<dbReference type="SUPFAM" id="SSF48403">
    <property type="entry name" value="Ankyrin repeat"/>
    <property type="match status" value="1"/>
</dbReference>
<dbReference type="EMBL" id="JADGIZ020000059">
    <property type="protein sequence ID" value="KAL2912718.1"/>
    <property type="molecule type" value="Genomic_DNA"/>
</dbReference>
<protein>
    <submittedName>
        <fullName evidence="2">Uncharacterized protein</fullName>
    </submittedName>
</protein>
<feature type="region of interest" description="Disordered" evidence="1">
    <location>
        <begin position="919"/>
        <end position="938"/>
    </location>
</feature>
<dbReference type="InterPro" id="IPR002110">
    <property type="entry name" value="Ankyrin_rpt"/>
</dbReference>
<dbReference type="Pfam" id="PF13637">
    <property type="entry name" value="Ank_4"/>
    <property type="match status" value="1"/>
</dbReference>
<evidence type="ECO:0000313" key="2">
    <source>
        <dbReference type="EMBL" id="KAL2912718.1"/>
    </source>
</evidence>
<proteinExistence type="predicted"/>
<name>A0ABR4MZK9_9FUNG</name>
<reference evidence="2 3" key="1">
    <citation type="submission" date="2023-09" db="EMBL/GenBank/DDBJ databases">
        <title>Pangenome analysis of Batrachochytrium dendrobatidis and related Chytrids.</title>
        <authorList>
            <person name="Yacoub M.N."/>
            <person name="Stajich J.E."/>
            <person name="James T.Y."/>
        </authorList>
    </citation>
    <scope>NUCLEOTIDE SEQUENCE [LARGE SCALE GENOMIC DNA]</scope>
    <source>
        <strain evidence="2 3">JEL0888</strain>
    </source>
</reference>
<evidence type="ECO:0000256" key="1">
    <source>
        <dbReference type="SAM" id="MobiDB-lite"/>
    </source>
</evidence>
<dbReference type="InterPro" id="IPR052050">
    <property type="entry name" value="SecEffector_AnkRepeat"/>
</dbReference>
<dbReference type="PANTHER" id="PTHR46586:SF3">
    <property type="entry name" value="ANKYRIN REPEAT-CONTAINING PROTEIN"/>
    <property type="match status" value="1"/>
</dbReference>
<sequence>MQPEPDPAQHAPAAAAGRNAPAASHWDRLPLEMRRAVLAAAGPLTQWTAGELADPTGSQVAGIWGDALALEWPLERLRGLPAAAVPAKTLLRETSPAALAAASRLRLHGHADDVAVAAVARGWLDWLPPEVASSPAALVLLAAAAGNTPLLEQSLAAAADPRGVAAEAAVRAAAMGHIEAVAAVRGVLGGDRLPPAVLDTAAAAGELPLVCWLTLDTGDPCTTAAMDGAAANGHLAVVEFLHENRLEGCTAAAMDLAATNGHLDVVVWLHTNRTEGCSEAAIDGAVRNGHVDVVKFLWPQRPYQPFPRVVYEAAFNGHTRVLEWAVARDPDMLRGSVMFKTVGAGGHIDTINWALANFPDEARTEMICEALRNLNIEIAEQLLGCRIEDSDTTIDSLNIPLIKRFMVGRDSRTVKPQGDGAAAEDSTAAPDVQGDNDSDATADSASARTSGNAAAARVPRPSRLRPHLTPPKHLEENDDPSDPAQNRPPVAFGRVLHLIKVANPVKALHAFKLLTVRGPSWLSELPPKSYEELIAFAATKKLDKDVTLQERVKIGVIIYELSQQNGVKLSNKVHQSLFALHSSIGDFEYIERRMDELRAEGVNVDTPNMMAELCRAYMVAGKDDKGAEIWSRLVEADTSSFPLTHLLRTHILRKDIAGVEQAIKRLCAEFETEKLDKHLLTDACSLMIEKLDGDALVRLFAEPKLEQRLYEHYRFPDFVKTLNKAGRYQDVLDIFDKRWTMDLKSSIDYISVQIIACDGVGKLDLIPALLAREPSFPGNSEYASEACAVLARRTGPIKDEEQVNDLLGTHELLRRLPRASATMALMCGHTFQKDVDSAVAAFKVLIKHRARIPRNFLYNLIKMIMDERGGEAAIETLELMLVPRLRTKEPEYSMKKATDAIVRKFPHLEKRVNAFRKLSNKMHRPDYQPKAQRPNEAE</sequence>
<feature type="compositionally biased region" description="Low complexity" evidence="1">
    <location>
        <begin position="441"/>
        <end position="456"/>
    </location>
</feature>
<dbReference type="Proteomes" id="UP001527925">
    <property type="component" value="Unassembled WGS sequence"/>
</dbReference>
<feature type="region of interest" description="Disordered" evidence="1">
    <location>
        <begin position="413"/>
        <end position="489"/>
    </location>
</feature>
<evidence type="ECO:0000313" key="3">
    <source>
        <dbReference type="Proteomes" id="UP001527925"/>
    </source>
</evidence>
<keyword evidence="3" id="KW-1185">Reference proteome</keyword>
<dbReference type="Gene3D" id="1.25.40.20">
    <property type="entry name" value="Ankyrin repeat-containing domain"/>
    <property type="match status" value="1"/>
</dbReference>
<gene>
    <name evidence="2" type="ORF">HK105_207826</name>
</gene>
<feature type="compositionally biased region" description="Low complexity" evidence="1">
    <location>
        <begin position="8"/>
        <end position="23"/>
    </location>
</feature>
<dbReference type="PANTHER" id="PTHR46586">
    <property type="entry name" value="ANKYRIN REPEAT-CONTAINING PROTEIN"/>
    <property type="match status" value="1"/>
</dbReference>
<organism evidence="2 3">
    <name type="scientific">Polyrhizophydium stewartii</name>
    <dbReference type="NCBI Taxonomy" id="2732419"/>
    <lineage>
        <taxon>Eukaryota</taxon>
        <taxon>Fungi</taxon>
        <taxon>Fungi incertae sedis</taxon>
        <taxon>Chytridiomycota</taxon>
        <taxon>Chytridiomycota incertae sedis</taxon>
        <taxon>Chytridiomycetes</taxon>
        <taxon>Rhizophydiales</taxon>
        <taxon>Rhizophydiales incertae sedis</taxon>
        <taxon>Polyrhizophydium</taxon>
    </lineage>
</organism>